<dbReference type="Proteomes" id="UP000509548">
    <property type="component" value="Plasmid unnamed"/>
</dbReference>
<evidence type="ECO:0000313" key="5">
    <source>
        <dbReference type="EMBL" id="MEO1753660.1"/>
    </source>
</evidence>
<organism evidence="6 7">
    <name type="scientific">Paraburkholderia caribensis</name>
    <dbReference type="NCBI Taxonomy" id="75105"/>
    <lineage>
        <taxon>Bacteria</taxon>
        <taxon>Pseudomonadati</taxon>
        <taxon>Pseudomonadota</taxon>
        <taxon>Betaproteobacteria</taxon>
        <taxon>Burkholderiales</taxon>
        <taxon>Burkholderiaceae</taxon>
        <taxon>Paraburkholderia</taxon>
    </lineage>
</organism>
<dbReference type="EMBL" id="CP015960">
    <property type="protein sequence ID" value="QLB67377.1"/>
    <property type="molecule type" value="Genomic_DNA"/>
</dbReference>
<dbReference type="EMBL" id="JAYLVJ010000006">
    <property type="protein sequence ID" value="MEO1753660.1"/>
    <property type="molecule type" value="Genomic_DNA"/>
</dbReference>
<dbReference type="Gene3D" id="3.40.605.10">
    <property type="entry name" value="Aldehyde Dehydrogenase, Chain A, domain 1"/>
    <property type="match status" value="1"/>
</dbReference>
<dbReference type="PANTHER" id="PTHR42986">
    <property type="entry name" value="BENZALDEHYDE DEHYDROGENASE YFMT"/>
    <property type="match status" value="1"/>
</dbReference>
<keyword evidence="8" id="KW-1185">Reference proteome</keyword>
<sequence length="489" mass="52343">MDGHTVRLLDAAQWQGKFFNGDWVDGASSQSIVEPATGEPLTTIGWASPAQAAESARSAHSAQRKWTSMPYLHRADVFRRAAALLEANRGEVIDWIVRETGAIAPFAEFQIQGASVVLHEAAAMLTQSHGVMLPSDGERLSFARRLPHGVVGIISPFNVPLILSIRGAAPALATGNAVLLKPDPQTAITGGFLIARLFELAGLPRGCLHVLPGGADVGEAVVTDRHVSMISFTGSTGAGRRVGELASRHLKKVTLELGGKNRLIVLDDADLDLAASCAAWGGYLHQGQICMATGIVLVHEHVAEAFTQKLVQKAKNLRVGNPAGRDVQLGPIINERQRDRVHQIVESSLSQGCELLAGGRFDRLFYEPTVLANVRPGTSAFDDEVFGPVLSVVTFRDDDEAVELGNNSEYGLSLGIVSRSVTRALSIGNRIPTGLLHINDQTVGDEGHIPFGGRGASGNGGRHGGHANWDEFTQWQWVTVQDVPPCYPF</sequence>
<proteinExistence type="inferred from homology"/>
<dbReference type="Proteomes" id="UP001462961">
    <property type="component" value="Unassembled WGS sequence"/>
</dbReference>
<evidence type="ECO:0000313" key="7">
    <source>
        <dbReference type="Proteomes" id="UP000509548"/>
    </source>
</evidence>
<comment type="similarity">
    <text evidence="1">Belongs to the aldehyde dehydrogenase family.</text>
</comment>
<dbReference type="InterPro" id="IPR015590">
    <property type="entry name" value="Aldehyde_DH_dom"/>
</dbReference>
<evidence type="ECO:0000313" key="6">
    <source>
        <dbReference type="EMBL" id="QLB67377.1"/>
    </source>
</evidence>
<dbReference type="RefSeq" id="WP_107202235.1">
    <property type="nucleotide sequence ID" value="NZ_CP015960.1"/>
</dbReference>
<dbReference type="PANTHER" id="PTHR42986:SF1">
    <property type="entry name" value="BENZALDEHYDE DEHYDROGENASE YFMT"/>
    <property type="match status" value="1"/>
</dbReference>
<evidence type="ECO:0000259" key="4">
    <source>
        <dbReference type="Pfam" id="PF00171"/>
    </source>
</evidence>
<dbReference type="CDD" id="cd07152">
    <property type="entry name" value="ALDH_BenzADH"/>
    <property type="match status" value="1"/>
</dbReference>
<reference evidence="6 7" key="1">
    <citation type="journal article" date="2014" name="Genome Announc.">
        <title>Draft Genome Sequence of the Haloacid-Degrading Burkholderia caribensis Strain MBA4.</title>
        <authorList>
            <person name="Pan Y."/>
            <person name="Kong K.F."/>
            <person name="Tsang J.S."/>
        </authorList>
    </citation>
    <scope>NUCLEOTIDE SEQUENCE [LARGE SCALE GENOMIC DNA]</scope>
    <source>
        <strain evidence="6 7">852011</strain>
    </source>
</reference>
<accession>A0A9Q6S9C5</accession>
<dbReference type="GO" id="GO:0016620">
    <property type="term" value="F:oxidoreductase activity, acting on the aldehyde or oxo group of donors, NAD or NADP as acceptor"/>
    <property type="evidence" value="ECO:0007669"/>
    <property type="project" value="InterPro"/>
</dbReference>
<keyword evidence="2" id="KW-0560">Oxidoreductase</keyword>
<reference evidence="5 8" key="3">
    <citation type="submission" date="2024-01" db="EMBL/GenBank/DDBJ databases">
        <title>The diversity of rhizobia nodulating Mimosa spp. in eleven states of Brazil covering several biomes is determined by host plant, location, and edaphic factors.</title>
        <authorList>
            <person name="Rouws L."/>
            <person name="Barauna A."/>
            <person name="Beukes C."/>
            <person name="De Faria S.M."/>
            <person name="Gross E."/>
            <person name="Dos Reis Junior F.B."/>
            <person name="Simon M."/>
            <person name="Maluk M."/>
            <person name="Odee D.W."/>
            <person name="Kenicer G."/>
            <person name="Young J.P.W."/>
            <person name="Reis V.M."/>
            <person name="Zilli J."/>
            <person name="James E.K."/>
        </authorList>
    </citation>
    <scope>NUCLEOTIDE SEQUENCE [LARGE SCALE GENOMIC DNA]</scope>
    <source>
        <strain evidence="5 8">JHI1651</strain>
    </source>
</reference>
<evidence type="ECO:0000313" key="8">
    <source>
        <dbReference type="Proteomes" id="UP001462961"/>
    </source>
</evidence>
<keyword evidence="6" id="KW-0614">Plasmid</keyword>
<dbReference type="InterPro" id="IPR016163">
    <property type="entry name" value="Ald_DH_C"/>
</dbReference>
<evidence type="ECO:0000256" key="2">
    <source>
        <dbReference type="ARBA" id="ARBA00023002"/>
    </source>
</evidence>
<dbReference type="PROSITE" id="PS00070">
    <property type="entry name" value="ALDEHYDE_DEHYDR_CYS"/>
    <property type="match status" value="1"/>
</dbReference>
<reference evidence="6" key="2">
    <citation type="submission" date="2016-06" db="EMBL/GenBank/DDBJ databases">
        <authorList>
            <person name="Huang P."/>
            <person name="Jiang X."/>
            <person name="Liu X."/>
        </authorList>
    </citation>
    <scope>NUCLEOTIDE SEQUENCE</scope>
    <source>
        <strain evidence="6">852011</strain>
        <plasmid evidence="6">unnamed</plasmid>
    </source>
</reference>
<dbReference type="Pfam" id="PF00171">
    <property type="entry name" value="Aldedh"/>
    <property type="match status" value="1"/>
</dbReference>
<dbReference type="InterPro" id="IPR016161">
    <property type="entry name" value="Ald_DH/histidinol_DH"/>
</dbReference>
<gene>
    <name evidence="6" type="ORF">A9O66_33585</name>
    <name evidence="5" type="ORF">VOI32_06950</name>
</gene>
<geneLocation type="plasmid" evidence="6">
    <name>unnamed</name>
</geneLocation>
<evidence type="ECO:0000256" key="1">
    <source>
        <dbReference type="ARBA" id="ARBA00009986"/>
    </source>
</evidence>
<dbReference type="SUPFAM" id="SSF53720">
    <property type="entry name" value="ALDH-like"/>
    <property type="match status" value="1"/>
</dbReference>
<dbReference type="InterPro" id="IPR016160">
    <property type="entry name" value="Ald_DH_CS_CYS"/>
</dbReference>
<geneLocation type="plasmid" evidence="7"/>
<feature type="domain" description="Aldehyde dehydrogenase" evidence="4">
    <location>
        <begin position="23"/>
        <end position="478"/>
    </location>
</feature>
<keyword evidence="3" id="KW-0520">NAD</keyword>
<dbReference type="AlphaFoldDB" id="A0A9Q6S9C5"/>
<dbReference type="Gene3D" id="3.40.309.10">
    <property type="entry name" value="Aldehyde Dehydrogenase, Chain A, domain 2"/>
    <property type="match status" value="1"/>
</dbReference>
<evidence type="ECO:0000256" key="3">
    <source>
        <dbReference type="ARBA" id="ARBA00023027"/>
    </source>
</evidence>
<name>A0A9Q6S9C5_9BURK</name>
<protein>
    <submittedName>
        <fullName evidence="6">Benzaldehyde dehydrogenase</fullName>
    </submittedName>
</protein>
<dbReference type="InterPro" id="IPR016162">
    <property type="entry name" value="Ald_DH_N"/>
</dbReference>